<dbReference type="EMBL" id="BKCJ010005395">
    <property type="protein sequence ID" value="GEU66501.1"/>
    <property type="molecule type" value="Genomic_DNA"/>
</dbReference>
<organism evidence="1">
    <name type="scientific">Tanacetum cinerariifolium</name>
    <name type="common">Dalmatian daisy</name>
    <name type="synonym">Chrysanthemum cinerariifolium</name>
    <dbReference type="NCBI Taxonomy" id="118510"/>
    <lineage>
        <taxon>Eukaryota</taxon>
        <taxon>Viridiplantae</taxon>
        <taxon>Streptophyta</taxon>
        <taxon>Embryophyta</taxon>
        <taxon>Tracheophyta</taxon>
        <taxon>Spermatophyta</taxon>
        <taxon>Magnoliopsida</taxon>
        <taxon>eudicotyledons</taxon>
        <taxon>Gunneridae</taxon>
        <taxon>Pentapetalae</taxon>
        <taxon>asterids</taxon>
        <taxon>campanulids</taxon>
        <taxon>Asterales</taxon>
        <taxon>Asteraceae</taxon>
        <taxon>Asteroideae</taxon>
        <taxon>Anthemideae</taxon>
        <taxon>Anthemidinae</taxon>
        <taxon>Tanacetum</taxon>
    </lineage>
</organism>
<accession>A0A6L2LXJ1</accession>
<gene>
    <name evidence="1" type="ORF">Tci_038479</name>
</gene>
<reference evidence="1" key="1">
    <citation type="journal article" date="2019" name="Sci. Rep.">
        <title>Draft genome of Tanacetum cinerariifolium, the natural source of mosquito coil.</title>
        <authorList>
            <person name="Yamashiro T."/>
            <person name="Shiraishi A."/>
            <person name="Satake H."/>
            <person name="Nakayama K."/>
        </authorList>
    </citation>
    <scope>NUCLEOTIDE SEQUENCE</scope>
</reference>
<name>A0A6L2LXJ1_TANCI</name>
<protein>
    <submittedName>
        <fullName evidence="1">Uncharacterized protein</fullName>
    </submittedName>
</protein>
<evidence type="ECO:0000313" key="1">
    <source>
        <dbReference type="EMBL" id="GEU66501.1"/>
    </source>
</evidence>
<sequence>MSRRQFSLALGLHTAMEMESAGFGLYWVESARQISDKGDLSAYWRGVSFKVDFLGAPPSYTHDPMMRLCHRLISCSITKRSQAPEKQTVIDLFYLRGIDVGSANIPYLLARNLRMFSSGRKHEAMISRGQFLAQLAEHFGLLTEQRLWGLAVIVRDLMMIDMAELVQLQICEVTEGVLDVDEGAQAVPAPIQAPQPPHAVAQGRTMAQRYTSYSDFQIWYVRRTRCRTDDIGTSAPQQPDP</sequence>
<comment type="caution">
    <text evidence="1">The sequence shown here is derived from an EMBL/GenBank/DDBJ whole genome shotgun (WGS) entry which is preliminary data.</text>
</comment>
<proteinExistence type="predicted"/>
<dbReference type="AlphaFoldDB" id="A0A6L2LXJ1"/>